<feature type="domain" description="S1 motif" evidence="2">
    <location>
        <begin position="676"/>
        <end position="745"/>
    </location>
</feature>
<dbReference type="Gene3D" id="1.10.150.310">
    <property type="entry name" value="Tex RuvX-like domain-like"/>
    <property type="match status" value="1"/>
</dbReference>
<dbReference type="Gene3D" id="3.30.420.140">
    <property type="entry name" value="YqgF/RNase H-like domain"/>
    <property type="match status" value="1"/>
</dbReference>
<sequence>MTSPTISAVSAAAQKKIINAIATELGVAPQQINAAVALLDDGATVPFIARYRKEATGNLDDTQLRLLEERLGYLRELEERRQVILASIEEQGKLTDELRCLIEQAATKQLLEDIYLPYKPKRRTRAQIAREAGLEPLANALLADPTLDPEQEAANYIKLVSAAEGVEAINVPDVKTALEGARDILTERFAETAELLATLRNKLWQEGVVASVVVAGQEMAEEEKFRDYYAYAEPVRLIPSHRALALFRGRALGVLKIDLDLDETSREVIPHPCVVMIAAYFGIENRGRKADKWLGDVCQWAWRIKVHLHLTTELLLQVREAAEIEAIRIFSRNLRELLLAAPAGPKAVLGLDPGYRTGCKVAVVDATGKLLETATIYPHQPQNNWQGSLASIMQLVLQHGVTLISVGNGTASRETDKLATEVIRLVTEQHPELKLIKIVVSEAGASVYSASALAAAEFPNLDVSLRGAVSIARRLQDPLAELVKIEPKSIGVGQYQHDVNQRTLARSLDATVEDCVNAVGVDVNTASAPLLAQVSGLNRVLAQNIVSYRDTYGRFPNRRTILKVPRVGEKTFEQAAGFLRINDGDNPLDRSAVHPEAYPVVERILARLSKGIEQVMGHPETLKGLAAEEFTDETFGLPTVRDILSELEKPGRDPRPEFKTATFQEGIESLTDLQSGMILEGVVTNVAAFGAFVDIGVHQDGLVHVSALANKFIKDPHQIVKPGQVVKVKVLAVDTVRQRISLTMRIDDVPEATGQPKTHKETGKTRPDNRQPRRGSRQPQVASRADKPAPVGALALALARAQEKK</sequence>
<dbReference type="CDD" id="cd05685">
    <property type="entry name" value="S1_Tex"/>
    <property type="match status" value="1"/>
</dbReference>
<dbReference type="InterPro" id="IPR023323">
    <property type="entry name" value="Tex-like_dom_sf"/>
</dbReference>
<dbReference type="InterPro" id="IPR010994">
    <property type="entry name" value="RuvA_2-like"/>
</dbReference>
<dbReference type="PROSITE" id="PS50126">
    <property type="entry name" value="S1"/>
    <property type="match status" value="1"/>
</dbReference>
<dbReference type="SMART" id="SM00316">
    <property type="entry name" value="S1"/>
    <property type="match status" value="1"/>
</dbReference>
<name>A0A1I7IRW0_9PROT</name>
<dbReference type="OrthoDB" id="9804714at2"/>
<dbReference type="GO" id="GO:0003729">
    <property type="term" value="F:mRNA binding"/>
    <property type="evidence" value="ECO:0007669"/>
    <property type="project" value="UniProtKB-ARBA"/>
</dbReference>
<dbReference type="Pfam" id="PF00575">
    <property type="entry name" value="S1"/>
    <property type="match status" value="1"/>
</dbReference>
<dbReference type="InterPro" id="IPR055179">
    <property type="entry name" value="Tex-like_central_region"/>
</dbReference>
<organism evidence="3 4">
    <name type="scientific">Nitrosomonas eutropha</name>
    <dbReference type="NCBI Taxonomy" id="916"/>
    <lineage>
        <taxon>Bacteria</taxon>
        <taxon>Pseudomonadati</taxon>
        <taxon>Pseudomonadota</taxon>
        <taxon>Betaproteobacteria</taxon>
        <taxon>Nitrosomonadales</taxon>
        <taxon>Nitrosomonadaceae</taxon>
        <taxon>Nitrosomonas</taxon>
    </lineage>
</organism>
<dbReference type="InterPro" id="IPR012340">
    <property type="entry name" value="NA-bd_OB-fold"/>
</dbReference>
<dbReference type="SMART" id="SM00732">
    <property type="entry name" value="YqgFc"/>
    <property type="match status" value="1"/>
</dbReference>
<dbReference type="FunFam" id="3.30.420.140:FF:000001">
    <property type="entry name" value="RNA-binding transcriptional accessory protein"/>
    <property type="match status" value="1"/>
</dbReference>
<dbReference type="InterPro" id="IPR023319">
    <property type="entry name" value="Tex-like_HTH_dom_sf"/>
</dbReference>
<dbReference type="InterPro" id="IPR012337">
    <property type="entry name" value="RNaseH-like_sf"/>
</dbReference>
<dbReference type="Pfam" id="PF22706">
    <property type="entry name" value="Tex_central_region"/>
    <property type="match status" value="1"/>
</dbReference>
<feature type="compositionally biased region" description="Basic and acidic residues" evidence="1">
    <location>
        <begin position="758"/>
        <end position="771"/>
    </location>
</feature>
<dbReference type="SUPFAM" id="SSF53098">
    <property type="entry name" value="Ribonuclease H-like"/>
    <property type="match status" value="1"/>
</dbReference>
<dbReference type="InterPro" id="IPR044146">
    <property type="entry name" value="S1_Tex"/>
</dbReference>
<dbReference type="SUPFAM" id="SSF50249">
    <property type="entry name" value="Nucleic acid-binding proteins"/>
    <property type="match status" value="1"/>
</dbReference>
<proteinExistence type="predicted"/>
<dbReference type="FunFam" id="2.40.50.140:FF:000051">
    <property type="entry name" value="RNA-binding transcriptional accessory protein"/>
    <property type="match status" value="1"/>
</dbReference>
<dbReference type="Pfam" id="PF09371">
    <property type="entry name" value="Tex_N"/>
    <property type="match status" value="1"/>
</dbReference>
<dbReference type="Proteomes" id="UP000183926">
    <property type="component" value="Unassembled WGS sequence"/>
</dbReference>
<dbReference type="InterPro" id="IPR003029">
    <property type="entry name" value="S1_domain"/>
</dbReference>
<evidence type="ECO:0000256" key="1">
    <source>
        <dbReference type="SAM" id="MobiDB-lite"/>
    </source>
</evidence>
<feature type="region of interest" description="Disordered" evidence="1">
    <location>
        <begin position="747"/>
        <end position="792"/>
    </location>
</feature>
<dbReference type="InterPro" id="IPR006641">
    <property type="entry name" value="YqgF/RNaseH-like_dom"/>
</dbReference>
<dbReference type="RefSeq" id="WP_074929133.1">
    <property type="nucleotide sequence ID" value="NZ_FPBL01000010.1"/>
</dbReference>
<dbReference type="InterPro" id="IPR032639">
    <property type="entry name" value="Tex_YqgF"/>
</dbReference>
<dbReference type="Pfam" id="PF12836">
    <property type="entry name" value="HHH_3"/>
    <property type="match status" value="1"/>
</dbReference>
<dbReference type="Pfam" id="PF16921">
    <property type="entry name" value="Tex_YqgF"/>
    <property type="match status" value="1"/>
</dbReference>
<dbReference type="Pfam" id="PF17674">
    <property type="entry name" value="HHH_9"/>
    <property type="match status" value="1"/>
</dbReference>
<dbReference type="GO" id="GO:0005737">
    <property type="term" value="C:cytoplasm"/>
    <property type="evidence" value="ECO:0007669"/>
    <property type="project" value="UniProtKB-ARBA"/>
</dbReference>
<dbReference type="EMBL" id="FPBL01000010">
    <property type="protein sequence ID" value="SFU75613.1"/>
    <property type="molecule type" value="Genomic_DNA"/>
</dbReference>
<evidence type="ECO:0000313" key="3">
    <source>
        <dbReference type="EMBL" id="SFU75613.1"/>
    </source>
</evidence>
<dbReference type="Gene3D" id="1.10.3500.10">
    <property type="entry name" value="Tex N-terminal region-like"/>
    <property type="match status" value="1"/>
</dbReference>
<evidence type="ECO:0000313" key="4">
    <source>
        <dbReference type="Proteomes" id="UP000183926"/>
    </source>
</evidence>
<dbReference type="Gene3D" id="1.10.10.650">
    <property type="entry name" value="RuvA domain 2-like"/>
    <property type="match status" value="1"/>
</dbReference>
<dbReference type="FunFam" id="1.10.150.310:FF:000001">
    <property type="entry name" value="RNA-binding transcriptional accessory protein"/>
    <property type="match status" value="1"/>
</dbReference>
<accession>A0A1I7IRW0</accession>
<dbReference type="FunFam" id="1.10.10.650:FF:000001">
    <property type="entry name" value="S1 RNA-binding domain 1"/>
    <property type="match status" value="1"/>
</dbReference>
<dbReference type="GO" id="GO:0003735">
    <property type="term" value="F:structural constituent of ribosome"/>
    <property type="evidence" value="ECO:0007669"/>
    <property type="project" value="TreeGrafter"/>
</dbReference>
<dbReference type="PANTHER" id="PTHR10724:SF10">
    <property type="entry name" value="S1 RNA-BINDING DOMAIN-CONTAINING PROTEIN 1"/>
    <property type="match status" value="1"/>
</dbReference>
<dbReference type="PANTHER" id="PTHR10724">
    <property type="entry name" value="30S RIBOSOMAL PROTEIN S1"/>
    <property type="match status" value="1"/>
</dbReference>
<dbReference type="InterPro" id="IPR041692">
    <property type="entry name" value="HHH_9"/>
</dbReference>
<evidence type="ECO:0000259" key="2">
    <source>
        <dbReference type="PROSITE" id="PS50126"/>
    </source>
</evidence>
<dbReference type="GO" id="GO:0006412">
    <property type="term" value="P:translation"/>
    <property type="evidence" value="ECO:0007669"/>
    <property type="project" value="TreeGrafter"/>
</dbReference>
<protein>
    <recommendedName>
        <fullName evidence="2">S1 motif domain-containing protein</fullName>
    </recommendedName>
</protein>
<dbReference type="InterPro" id="IPR018974">
    <property type="entry name" value="Tex-like_N"/>
</dbReference>
<dbReference type="AlphaFoldDB" id="A0A1I7IRW0"/>
<dbReference type="GO" id="GO:0006139">
    <property type="term" value="P:nucleobase-containing compound metabolic process"/>
    <property type="evidence" value="ECO:0007669"/>
    <property type="project" value="InterPro"/>
</dbReference>
<dbReference type="InterPro" id="IPR037027">
    <property type="entry name" value="YqgF/RNaseH-like_dom_sf"/>
</dbReference>
<dbReference type="SUPFAM" id="SSF158832">
    <property type="entry name" value="Tex N-terminal region-like"/>
    <property type="match status" value="1"/>
</dbReference>
<dbReference type="SUPFAM" id="SSF47781">
    <property type="entry name" value="RuvA domain 2-like"/>
    <property type="match status" value="2"/>
</dbReference>
<reference evidence="3 4" key="1">
    <citation type="submission" date="2016-10" db="EMBL/GenBank/DDBJ databases">
        <authorList>
            <person name="de Groot N.N."/>
        </authorList>
    </citation>
    <scope>NUCLEOTIDE SEQUENCE [LARGE SCALE GENOMIC DNA]</scope>
    <source>
        <strain evidence="3 4">Nm24</strain>
    </source>
</reference>
<dbReference type="InterPro" id="IPR050437">
    <property type="entry name" value="Ribos_protein_bS1-like"/>
</dbReference>
<gene>
    <name evidence="3" type="ORF">SAMN05216339_11061</name>
</gene>
<dbReference type="Gene3D" id="2.40.50.140">
    <property type="entry name" value="Nucleic acid-binding proteins"/>
    <property type="match status" value="1"/>
</dbReference>